<dbReference type="Gene3D" id="3.40.630.30">
    <property type="match status" value="1"/>
</dbReference>
<dbReference type="InterPro" id="IPR016181">
    <property type="entry name" value="Acyl_CoA_acyltransferase"/>
</dbReference>
<gene>
    <name evidence="2" type="ORF">WHI96_02445</name>
</gene>
<dbReference type="PROSITE" id="PS51186">
    <property type="entry name" value="GNAT"/>
    <property type="match status" value="1"/>
</dbReference>
<dbReference type="Proteomes" id="UP001464923">
    <property type="component" value="Unassembled WGS sequence"/>
</dbReference>
<organism evidence="2 3">
    <name type="scientific">Pseudonocardia tropica</name>
    <dbReference type="NCBI Taxonomy" id="681289"/>
    <lineage>
        <taxon>Bacteria</taxon>
        <taxon>Bacillati</taxon>
        <taxon>Actinomycetota</taxon>
        <taxon>Actinomycetes</taxon>
        <taxon>Pseudonocardiales</taxon>
        <taxon>Pseudonocardiaceae</taxon>
        <taxon>Pseudonocardia</taxon>
    </lineage>
</organism>
<feature type="domain" description="N-acetyltransferase" evidence="1">
    <location>
        <begin position="47"/>
        <end position="216"/>
    </location>
</feature>
<dbReference type="InterPro" id="IPR051531">
    <property type="entry name" value="N-acetyltransferase"/>
</dbReference>
<keyword evidence="3" id="KW-1185">Reference proteome</keyword>
<dbReference type="RefSeq" id="WP_345641067.1">
    <property type="nucleotide sequence ID" value="NZ_BAABLY010000005.1"/>
</dbReference>
<protein>
    <submittedName>
        <fullName evidence="2">GNAT family N-acetyltransferase</fullName>
    </submittedName>
</protein>
<evidence type="ECO:0000313" key="3">
    <source>
        <dbReference type="Proteomes" id="UP001464923"/>
    </source>
</evidence>
<proteinExistence type="predicted"/>
<name>A0ABV1JNZ8_9PSEU</name>
<sequence>MILSRRAETAARPAGVDPRCAEITSESIMRERNSAVGGSDVRRTERLVLVPITTDDLGDLVDLHSDDGISAWYGGTWTLHDAGRFAAAMEDRWQTDRMGKWLAYDQHSGRLIGRGGPTRTDVVAEEAVEIGWAIRRSCWRLGYASEIGRTSIDFVRHLDPGLPIVAFTERHNERSRAVMTRLGMIYSAEIRRSGLIAGREGIHDMAPFALYRLPGTTSAHVC</sequence>
<dbReference type="InterPro" id="IPR000182">
    <property type="entry name" value="GNAT_dom"/>
</dbReference>
<dbReference type="Pfam" id="PF13302">
    <property type="entry name" value="Acetyltransf_3"/>
    <property type="match status" value="1"/>
</dbReference>
<dbReference type="PANTHER" id="PTHR43792">
    <property type="entry name" value="GNAT FAMILY, PUTATIVE (AFU_ORTHOLOGUE AFUA_3G00765)-RELATED-RELATED"/>
    <property type="match status" value="1"/>
</dbReference>
<evidence type="ECO:0000259" key="1">
    <source>
        <dbReference type="PROSITE" id="PS51186"/>
    </source>
</evidence>
<dbReference type="SUPFAM" id="SSF55729">
    <property type="entry name" value="Acyl-CoA N-acyltransferases (Nat)"/>
    <property type="match status" value="1"/>
</dbReference>
<reference evidence="2 3" key="1">
    <citation type="submission" date="2024-03" db="EMBL/GenBank/DDBJ databases">
        <title>Draft genome sequence of Pseudonocardia tropica JCM 19149.</title>
        <authorList>
            <person name="Butdee W."/>
            <person name="Duangmal K."/>
        </authorList>
    </citation>
    <scope>NUCLEOTIDE SEQUENCE [LARGE SCALE GENOMIC DNA]</scope>
    <source>
        <strain evidence="2 3">JCM 19149</strain>
    </source>
</reference>
<comment type="caution">
    <text evidence="2">The sequence shown here is derived from an EMBL/GenBank/DDBJ whole genome shotgun (WGS) entry which is preliminary data.</text>
</comment>
<accession>A0ABV1JNZ8</accession>
<evidence type="ECO:0000313" key="2">
    <source>
        <dbReference type="EMBL" id="MEQ3537666.1"/>
    </source>
</evidence>
<dbReference type="EMBL" id="JBEDNP010000001">
    <property type="protein sequence ID" value="MEQ3537666.1"/>
    <property type="molecule type" value="Genomic_DNA"/>
</dbReference>
<dbReference type="PANTHER" id="PTHR43792:SF1">
    <property type="entry name" value="N-ACETYLTRANSFERASE DOMAIN-CONTAINING PROTEIN"/>
    <property type="match status" value="1"/>
</dbReference>